<evidence type="ECO:0000313" key="1">
    <source>
        <dbReference type="EMBL" id="QHU28490.1"/>
    </source>
</evidence>
<dbReference type="EMBL" id="MN740472">
    <property type="protein sequence ID" value="QHU28490.1"/>
    <property type="molecule type" value="Genomic_DNA"/>
</dbReference>
<reference evidence="1" key="1">
    <citation type="journal article" date="2020" name="Nature">
        <title>Giant virus diversity and host interactions through global metagenomics.</title>
        <authorList>
            <person name="Schulz F."/>
            <person name="Roux S."/>
            <person name="Paez-Espino D."/>
            <person name="Jungbluth S."/>
            <person name="Walsh D.A."/>
            <person name="Denef V.J."/>
            <person name="McMahon K.D."/>
            <person name="Konstantinidis K.T."/>
            <person name="Eloe-Fadrosh E.A."/>
            <person name="Kyrpides N.C."/>
            <person name="Woyke T."/>
        </authorList>
    </citation>
    <scope>NUCLEOTIDE SEQUENCE</scope>
    <source>
        <strain evidence="1">GVMAG-M-3300027770-73</strain>
    </source>
</reference>
<organism evidence="1">
    <name type="scientific">viral metagenome</name>
    <dbReference type="NCBI Taxonomy" id="1070528"/>
    <lineage>
        <taxon>unclassified sequences</taxon>
        <taxon>metagenomes</taxon>
        <taxon>organismal metagenomes</taxon>
    </lineage>
</organism>
<name>A0A6C0LDS1_9ZZZZ</name>
<proteinExistence type="predicted"/>
<sequence>MNSLLKPRELKPTSSRKLLAIRQISLPLDVLNVVCDHAFINQKKYYDVVRAKKDRALYDLMRTFAFGAVSKWSLAYDQTVYELNCELKHGKYYWALRYNLLVNELKREREREREIYDPDDHGYYFDAEDGRLSYYDRHN</sequence>
<dbReference type="AlphaFoldDB" id="A0A6C0LDS1"/>
<protein>
    <submittedName>
        <fullName evidence="1">Uncharacterized protein</fullName>
    </submittedName>
</protein>
<accession>A0A6C0LDS1</accession>